<protein>
    <recommendedName>
        <fullName evidence="3">GTP-binding protein</fullName>
    </recommendedName>
</protein>
<comment type="caution">
    <text evidence="1">The sequence shown here is derived from an EMBL/GenBank/DDBJ whole genome shotgun (WGS) entry which is preliminary data.</text>
</comment>
<proteinExistence type="predicted"/>
<accession>A0A941W026</accession>
<evidence type="ECO:0000313" key="2">
    <source>
        <dbReference type="Proteomes" id="UP000722750"/>
    </source>
</evidence>
<reference evidence="1" key="1">
    <citation type="journal article" date="2021" name="ISME J.">
        <title>Fine-scale metabolic discontinuity in a stratified prokaryote microbiome of a Red Sea deep halocline.</title>
        <authorList>
            <person name="Michoud G."/>
            <person name="Ngugi D.K."/>
            <person name="Barozzi A."/>
            <person name="Merlino G."/>
            <person name="Calleja M.L."/>
            <person name="Delgado-Huertas A."/>
            <person name="Moran X.A.G."/>
            <person name="Daffonchio D."/>
        </authorList>
    </citation>
    <scope>NUCLEOTIDE SEQUENCE</scope>
    <source>
        <strain evidence="1">SuakinDeep_MAG55_1</strain>
    </source>
</reference>
<dbReference type="EMBL" id="JAANXD010000026">
    <property type="protein sequence ID" value="MBS1257509.1"/>
    <property type="molecule type" value="Genomic_DNA"/>
</dbReference>
<name>A0A941W026_9BACT</name>
<dbReference type="Pfam" id="PF14385">
    <property type="entry name" value="DUF4416"/>
    <property type="match status" value="1"/>
</dbReference>
<dbReference type="InterPro" id="IPR025529">
    <property type="entry name" value="DUF4416"/>
</dbReference>
<organism evidence="1 2">
    <name type="scientific">Candidatus Scalindua arabica</name>
    <dbReference type="NCBI Taxonomy" id="1127984"/>
    <lineage>
        <taxon>Bacteria</taxon>
        <taxon>Pseudomonadati</taxon>
        <taxon>Planctomycetota</taxon>
        <taxon>Candidatus Brocadiia</taxon>
        <taxon>Candidatus Brocadiales</taxon>
        <taxon>Candidatus Scalinduaceae</taxon>
        <taxon>Candidatus Scalindua</taxon>
    </lineage>
</organism>
<dbReference type="AlphaFoldDB" id="A0A941W026"/>
<evidence type="ECO:0008006" key="3">
    <source>
        <dbReference type="Google" id="ProtNLM"/>
    </source>
</evidence>
<evidence type="ECO:0000313" key="1">
    <source>
        <dbReference type="EMBL" id="MBS1257509.1"/>
    </source>
</evidence>
<dbReference type="Proteomes" id="UP000722750">
    <property type="component" value="Unassembled WGS sequence"/>
</dbReference>
<sequence length="179" mass="21125">MADINCPKPVKLFVGILSSDNTLLEEVENLLVNRLGKVDIRSEIFPFDFTEYYKKDMGSNISRQFLCFKELINPEELSTIKIWTNELEDEIKRNRKSDVARPINLDPGYLTHCNLILASAKDYYHRIHLQNGIYAEVTLFYQHEVFKNLPWTYPDFQTEEYKDFFLKVRALYAKDISNN</sequence>
<gene>
    <name evidence="1" type="ORF">MAG551_00553</name>
</gene>